<dbReference type="AlphaFoldDB" id="A0A0B7C298"/>
<name>A0A0B7C298_9EUPU</name>
<gene>
    <name evidence="2" type="primary">ORF218989</name>
</gene>
<feature type="non-terminal residue" evidence="2">
    <location>
        <position position="76"/>
    </location>
</feature>
<evidence type="ECO:0000313" key="2">
    <source>
        <dbReference type="EMBL" id="CEK98545.1"/>
    </source>
</evidence>
<protein>
    <submittedName>
        <fullName evidence="2">Uncharacterized protein</fullName>
    </submittedName>
</protein>
<proteinExistence type="predicted"/>
<accession>A0A0B7C298</accession>
<organism evidence="2">
    <name type="scientific">Arion vulgaris</name>
    <dbReference type="NCBI Taxonomy" id="1028688"/>
    <lineage>
        <taxon>Eukaryota</taxon>
        <taxon>Metazoa</taxon>
        <taxon>Spiralia</taxon>
        <taxon>Lophotrochozoa</taxon>
        <taxon>Mollusca</taxon>
        <taxon>Gastropoda</taxon>
        <taxon>Heterobranchia</taxon>
        <taxon>Euthyneura</taxon>
        <taxon>Panpulmonata</taxon>
        <taxon>Eupulmonata</taxon>
        <taxon>Stylommatophora</taxon>
        <taxon>Helicina</taxon>
        <taxon>Arionoidea</taxon>
        <taxon>Arionidae</taxon>
        <taxon>Arion</taxon>
    </lineage>
</organism>
<evidence type="ECO:0000256" key="1">
    <source>
        <dbReference type="SAM" id="MobiDB-lite"/>
    </source>
</evidence>
<dbReference type="EMBL" id="HACG01051674">
    <property type="protein sequence ID" value="CEK98545.1"/>
    <property type="molecule type" value="Transcribed_RNA"/>
</dbReference>
<feature type="compositionally biased region" description="Pro residues" evidence="1">
    <location>
        <begin position="1"/>
        <end position="16"/>
    </location>
</feature>
<feature type="region of interest" description="Disordered" evidence="1">
    <location>
        <begin position="1"/>
        <end position="76"/>
    </location>
</feature>
<feature type="compositionally biased region" description="Polar residues" evidence="1">
    <location>
        <begin position="56"/>
        <end position="69"/>
    </location>
</feature>
<reference evidence="2" key="1">
    <citation type="submission" date="2014-12" db="EMBL/GenBank/DDBJ databases">
        <title>Insight into the proteome of Arion vulgaris.</title>
        <authorList>
            <person name="Aradska J."/>
            <person name="Bulat T."/>
            <person name="Smidak R."/>
            <person name="Sarate P."/>
            <person name="Gangsoo J."/>
            <person name="Sialana F."/>
            <person name="Bilban M."/>
            <person name="Lubec G."/>
        </authorList>
    </citation>
    <scope>NUCLEOTIDE SEQUENCE</scope>
    <source>
        <tissue evidence="2">Skin</tissue>
    </source>
</reference>
<feature type="non-terminal residue" evidence="2">
    <location>
        <position position="1"/>
    </location>
</feature>
<sequence>RAVPPLPTTRPAPAPSGLPKHPTAPTPSAGAQPTAPARPSRPSEKTSQKSPHPFETTPSMNPSGFQSDSHILDREN</sequence>